<comment type="caution">
    <text evidence="1">The sequence shown here is derived from an EMBL/GenBank/DDBJ whole genome shotgun (WGS) entry which is preliminary data.</text>
</comment>
<sequence length="153" mass="16713">MLTESATPNTNVLAIYDRETSRPGVSVQEITGSLVEGKTSTLYFLEPMESEDTLYVFIEATSGDLIPIIFLEDFGGKTLRSGNAFQRGSSGSLAFTFDERGKNYSLIVESCCEGEQTTEGDYRILASLNDPAVLEGDAEEMGEPFIKEPFAVK</sequence>
<name>X1BRN2_9ZZZZ</name>
<dbReference type="AlphaFoldDB" id="X1BRN2"/>
<evidence type="ECO:0000313" key="1">
    <source>
        <dbReference type="EMBL" id="GAG86833.1"/>
    </source>
</evidence>
<accession>X1BRN2</accession>
<gene>
    <name evidence="1" type="ORF">S01H4_34354</name>
</gene>
<dbReference type="EMBL" id="BART01018171">
    <property type="protein sequence ID" value="GAG86833.1"/>
    <property type="molecule type" value="Genomic_DNA"/>
</dbReference>
<proteinExistence type="predicted"/>
<organism evidence="1">
    <name type="scientific">marine sediment metagenome</name>
    <dbReference type="NCBI Taxonomy" id="412755"/>
    <lineage>
        <taxon>unclassified sequences</taxon>
        <taxon>metagenomes</taxon>
        <taxon>ecological metagenomes</taxon>
    </lineage>
</organism>
<reference evidence="1" key="1">
    <citation type="journal article" date="2014" name="Front. Microbiol.">
        <title>High frequency of phylogenetically diverse reductive dehalogenase-homologous genes in deep subseafloor sedimentary metagenomes.</title>
        <authorList>
            <person name="Kawai M."/>
            <person name="Futagami T."/>
            <person name="Toyoda A."/>
            <person name="Takaki Y."/>
            <person name="Nishi S."/>
            <person name="Hori S."/>
            <person name="Arai W."/>
            <person name="Tsubouchi T."/>
            <person name="Morono Y."/>
            <person name="Uchiyama I."/>
            <person name="Ito T."/>
            <person name="Fujiyama A."/>
            <person name="Inagaki F."/>
            <person name="Takami H."/>
        </authorList>
    </citation>
    <scope>NUCLEOTIDE SEQUENCE</scope>
    <source>
        <strain evidence="1">Expedition CK06-06</strain>
    </source>
</reference>
<feature type="non-terminal residue" evidence="1">
    <location>
        <position position="153"/>
    </location>
</feature>
<protein>
    <recommendedName>
        <fullName evidence="2">Peptidase C-terminal archaeal/bacterial domain-containing protein</fullName>
    </recommendedName>
</protein>
<evidence type="ECO:0008006" key="2">
    <source>
        <dbReference type="Google" id="ProtNLM"/>
    </source>
</evidence>